<accession>A0A1I8ACV0</accession>
<dbReference type="InterPro" id="IPR052632">
    <property type="entry name" value="MICOS_subunit_Mic19"/>
</dbReference>
<dbReference type="Proteomes" id="UP000095287">
    <property type="component" value="Unplaced"/>
</dbReference>
<feature type="region of interest" description="Disordered" evidence="2">
    <location>
        <begin position="1"/>
        <end position="23"/>
    </location>
</feature>
<dbReference type="GO" id="GO:0061617">
    <property type="term" value="C:MICOS complex"/>
    <property type="evidence" value="ECO:0007669"/>
    <property type="project" value="TreeGrafter"/>
</dbReference>
<evidence type="ECO:0000313" key="3">
    <source>
        <dbReference type="Proteomes" id="UP000095287"/>
    </source>
</evidence>
<dbReference type="GO" id="GO:0007007">
    <property type="term" value="P:inner mitochondrial membrane organization"/>
    <property type="evidence" value="ECO:0007669"/>
    <property type="project" value="TreeGrafter"/>
</dbReference>
<evidence type="ECO:0000256" key="2">
    <source>
        <dbReference type="SAM" id="MobiDB-lite"/>
    </source>
</evidence>
<dbReference type="PANTHER" id="PTHR21588">
    <property type="entry name" value="COILED-COIL-HELIX-COILED-COIL-HELIX DOMAIN CONTAINING 6"/>
    <property type="match status" value="1"/>
</dbReference>
<name>A0A1I8ACV0_9BILA</name>
<dbReference type="AlphaFoldDB" id="A0A1I8ACV0"/>
<sequence>MGAEQSQESQPTPAPVRVQATDIPEEYKSVGVSSDVVQRVRAQQNASPTGNIESDKLKHELVAERERSESLRQQLNKLSELQKRNTGSSKVSIEELEERKKIFDDTVERVQKQFFSYQRENACSGNEADLMSCLEKNKNRILNCSSLVGKYEECVNEFRKEVLSQS</sequence>
<evidence type="ECO:0000256" key="1">
    <source>
        <dbReference type="SAM" id="Coils"/>
    </source>
</evidence>
<organism evidence="3 4">
    <name type="scientific">Steinernema glaseri</name>
    <dbReference type="NCBI Taxonomy" id="37863"/>
    <lineage>
        <taxon>Eukaryota</taxon>
        <taxon>Metazoa</taxon>
        <taxon>Ecdysozoa</taxon>
        <taxon>Nematoda</taxon>
        <taxon>Chromadorea</taxon>
        <taxon>Rhabditida</taxon>
        <taxon>Tylenchina</taxon>
        <taxon>Panagrolaimomorpha</taxon>
        <taxon>Strongyloidoidea</taxon>
        <taxon>Steinernematidae</taxon>
        <taxon>Steinernema</taxon>
    </lineage>
</organism>
<feature type="coiled-coil region" evidence="1">
    <location>
        <begin position="54"/>
        <end position="113"/>
    </location>
</feature>
<feature type="compositionally biased region" description="Polar residues" evidence="2">
    <location>
        <begin position="1"/>
        <end position="11"/>
    </location>
</feature>
<dbReference type="PANTHER" id="PTHR21588:SF18">
    <property type="entry name" value="MICOS COMPLEX SUBUNIT MIC19"/>
    <property type="match status" value="1"/>
</dbReference>
<protein>
    <submittedName>
        <fullName evidence="4">MICOS complex subunit MIC19</fullName>
    </submittedName>
</protein>
<reference evidence="4" key="1">
    <citation type="submission" date="2016-11" db="UniProtKB">
        <authorList>
            <consortium name="WormBaseParasite"/>
        </authorList>
    </citation>
    <scope>IDENTIFICATION</scope>
</reference>
<keyword evidence="1" id="KW-0175">Coiled coil</keyword>
<evidence type="ECO:0000313" key="4">
    <source>
        <dbReference type="WBParaSite" id="L893_g462.t1"/>
    </source>
</evidence>
<proteinExistence type="predicted"/>
<keyword evidence="3" id="KW-1185">Reference proteome</keyword>
<dbReference type="WBParaSite" id="L893_g462.t1">
    <property type="protein sequence ID" value="L893_g462.t1"/>
    <property type="gene ID" value="L893_g462"/>
</dbReference>